<reference evidence="1 2" key="1">
    <citation type="journal article" date="2014" name="Genome Biol. Evol.">
        <title>Acetic acid bacteria genomes reveal functional traits for adaptation to life in insect guts.</title>
        <authorList>
            <person name="Chouaia B."/>
            <person name="Gaiarsa S."/>
            <person name="Crotti E."/>
            <person name="Comandatore F."/>
            <person name="Degli Esposti M."/>
            <person name="Ricci I."/>
            <person name="Alma A."/>
            <person name="Favia G."/>
            <person name="Bandi C."/>
            <person name="Daffonchio D."/>
        </authorList>
    </citation>
    <scope>NUCLEOTIDE SEQUENCE [LARGE SCALE GENOMIC DNA]</scope>
    <source>
        <strain evidence="1 2">SF2.1</strain>
    </source>
</reference>
<sequence length="110" mass="12323">MTEARLKTGLWARALMRLVQGQGHGAMLLKKGDEDAGALLIVLTDRQNQLVVLRVAALGQGWERLPMDDASALDAYLERQKRYDPDLWILEFTVHDVAEPIETILPGRMA</sequence>
<name>A0A060QJL5_9PROT</name>
<dbReference type="AlphaFoldDB" id="A0A060QJL5"/>
<reference evidence="1 2" key="2">
    <citation type="journal article" date="2014" name="PLoS ONE">
        <title>Evolution of mitochondria reconstructed from the energy metabolism of living bacteria.</title>
        <authorList>
            <person name="Degli Esposti M."/>
            <person name="Chouaia B."/>
            <person name="Comandatore F."/>
            <person name="Crotti E."/>
            <person name="Sassera D."/>
            <person name="Lievens P.M."/>
            <person name="Daffonchio D."/>
            <person name="Bandi C."/>
        </authorList>
    </citation>
    <scope>NUCLEOTIDE SEQUENCE [LARGE SCALE GENOMIC DNA]</scope>
    <source>
        <strain evidence="1 2">SF2.1</strain>
    </source>
</reference>
<dbReference type="RefSeq" id="WP_023979358.1">
    <property type="nucleotide sequence ID" value="NZ_CBLX010000024.1"/>
</dbReference>
<organism evidence="1 2">
    <name type="scientific">Asaia bogorensis</name>
    <dbReference type="NCBI Taxonomy" id="91915"/>
    <lineage>
        <taxon>Bacteria</taxon>
        <taxon>Pseudomonadati</taxon>
        <taxon>Pseudomonadota</taxon>
        <taxon>Alphaproteobacteria</taxon>
        <taxon>Acetobacterales</taxon>
        <taxon>Acetobacteraceae</taxon>
        <taxon>Asaia</taxon>
    </lineage>
</organism>
<gene>
    <name evidence="1" type="ORF">ASAP_2838</name>
</gene>
<dbReference type="Gene3D" id="3.40.1530.20">
    <property type="entry name" value="Protein of unknown function (DUF1491)"/>
    <property type="match status" value="1"/>
</dbReference>
<dbReference type="EMBL" id="CBLX010000024">
    <property type="protein sequence ID" value="CDG40883.1"/>
    <property type="molecule type" value="Genomic_DNA"/>
</dbReference>
<evidence type="ECO:0000313" key="1">
    <source>
        <dbReference type="EMBL" id="CDG40883.1"/>
    </source>
</evidence>
<dbReference type="eggNOG" id="COG5447">
    <property type="taxonomic scope" value="Bacteria"/>
</dbReference>
<proteinExistence type="predicted"/>
<comment type="caution">
    <text evidence="1">The sequence shown here is derived from an EMBL/GenBank/DDBJ whole genome shotgun (WGS) entry which is preliminary data.</text>
</comment>
<dbReference type="Proteomes" id="UP000027583">
    <property type="component" value="Unassembled WGS sequence"/>
</dbReference>
<dbReference type="InterPro" id="IPR009964">
    <property type="entry name" value="DUF1491"/>
</dbReference>
<protein>
    <recommendedName>
        <fullName evidence="3">DUF1491 family protein</fullName>
    </recommendedName>
</protein>
<evidence type="ECO:0008006" key="3">
    <source>
        <dbReference type="Google" id="ProtNLM"/>
    </source>
</evidence>
<evidence type="ECO:0000313" key="2">
    <source>
        <dbReference type="Proteomes" id="UP000027583"/>
    </source>
</evidence>
<dbReference type="Pfam" id="PF07372">
    <property type="entry name" value="DUF1491"/>
    <property type="match status" value="1"/>
</dbReference>
<accession>A0A060QJL5</accession>